<protein>
    <submittedName>
        <fullName evidence="1">E-cinnamoyl-CoA:R-phenyllactate CoA transferase</fullName>
    </submittedName>
</protein>
<reference evidence="2" key="1">
    <citation type="submission" date="2015-06" db="EMBL/GenBank/DDBJ databases">
        <authorList>
            <person name="Urmite Genomes"/>
        </authorList>
    </citation>
    <scope>NUCLEOTIDE SEQUENCE [LARGE SCALE GENOMIC DNA]</scope>
    <source>
        <strain evidence="2">CSUR P1867</strain>
    </source>
</reference>
<evidence type="ECO:0000313" key="1">
    <source>
        <dbReference type="EMBL" id="CRL63751.1"/>
    </source>
</evidence>
<dbReference type="InterPro" id="IPR023606">
    <property type="entry name" value="CoA-Trfase_III_dom_1_sf"/>
</dbReference>
<dbReference type="InterPro" id="IPR003673">
    <property type="entry name" value="CoA-Trfase_fam_III"/>
</dbReference>
<organism evidence="1 2">
    <name type="scientific">Proteus penneri</name>
    <dbReference type="NCBI Taxonomy" id="102862"/>
    <lineage>
        <taxon>Bacteria</taxon>
        <taxon>Pseudomonadati</taxon>
        <taxon>Pseudomonadota</taxon>
        <taxon>Gammaproteobacteria</taxon>
        <taxon>Enterobacterales</taxon>
        <taxon>Morganellaceae</taxon>
        <taxon>Proteus</taxon>
    </lineage>
</organism>
<dbReference type="Proteomes" id="UP000183920">
    <property type="component" value="Unassembled WGS sequence"/>
</dbReference>
<accession>A0A0G4QDS0</accession>
<proteinExistence type="predicted"/>
<dbReference type="EMBL" id="CVRY01000005">
    <property type="protein sequence ID" value="CRL63751.1"/>
    <property type="molecule type" value="Genomic_DNA"/>
</dbReference>
<keyword evidence="1" id="KW-0808">Transferase</keyword>
<dbReference type="Gene3D" id="3.30.1540.10">
    <property type="entry name" value="formyl-coa transferase, domain 3"/>
    <property type="match status" value="1"/>
</dbReference>
<evidence type="ECO:0000313" key="2">
    <source>
        <dbReference type="Proteomes" id="UP000183920"/>
    </source>
</evidence>
<dbReference type="PANTHER" id="PTHR48228:SF2">
    <property type="entry name" value="E-CINNAMOYL-COA:R-PHENYLLACTATE COA TRANSFERASE LARGE SUBUNIT"/>
    <property type="match status" value="1"/>
</dbReference>
<dbReference type="AlphaFoldDB" id="A0A0G4QDS0"/>
<dbReference type="RefSeq" id="WP_072064402.1">
    <property type="nucleotide sequence ID" value="NZ_CVRY01000005.1"/>
</dbReference>
<sequence>MTSRKALEGVTVVELATFIAVPAAGRILADMGANVIKIESPSGDNLRYTAPTEGRPLDQHENTSFDLENANKRGIVLNTKTEAGKKILFELLEKADIFLTNWRPGARERAGLDYETLKQRFPKLVYASVTGYGDEGPDKDLPGFDYTAFFARGGILGSLYQKGTVPMNVIPGLGDHQCALGLVSGVLAAYIRAKNIGQGEYVSTNLLHTSIYTQAIMIQAAQYPDYGQPYPIDRRNTTSPFILAYKTKDDRFIQVCMPVYDAYYPTFISCIGRPDLAEDARYTRLQEVAKNNRSPELYDLIWQQVEQKTASEWADIFTKNDIPFSIAQTWEEVLEDKQAWAINTFYSMKYKNGSEKALVRPPIDFLESGLPEYRRGPLLGEDTPSVLAELGYSAEEIASLEANKDVMTWKE</sequence>
<dbReference type="GO" id="GO:0016740">
    <property type="term" value="F:transferase activity"/>
    <property type="evidence" value="ECO:0007669"/>
    <property type="project" value="UniProtKB-KW"/>
</dbReference>
<dbReference type="Pfam" id="PF02515">
    <property type="entry name" value="CoA_transf_3"/>
    <property type="match status" value="1"/>
</dbReference>
<dbReference type="InterPro" id="IPR050509">
    <property type="entry name" value="CoA-transferase_III"/>
</dbReference>
<dbReference type="PANTHER" id="PTHR48228">
    <property type="entry name" value="SUCCINYL-COA--D-CITRAMALATE COA-TRANSFERASE"/>
    <property type="match status" value="1"/>
</dbReference>
<dbReference type="InterPro" id="IPR044855">
    <property type="entry name" value="CoA-Trfase_III_dom3_sf"/>
</dbReference>
<dbReference type="SUPFAM" id="SSF89796">
    <property type="entry name" value="CoA-transferase family III (CaiB/BaiF)"/>
    <property type="match status" value="1"/>
</dbReference>
<gene>
    <name evidence="1" type="primary">fldA_2</name>
    <name evidence="1" type="ORF">BN1804_02648</name>
</gene>
<dbReference type="Gene3D" id="3.40.50.10540">
    <property type="entry name" value="Crotonobetainyl-coa:carnitine coa-transferase, domain 1"/>
    <property type="match status" value="1"/>
</dbReference>
<name>A0A0G4QDS0_9GAMM</name>